<proteinExistence type="predicted"/>
<dbReference type="AlphaFoldDB" id="A0AAN6M1R4"/>
<keyword evidence="3" id="KW-1185">Reference proteome</keyword>
<feature type="compositionally biased region" description="Polar residues" evidence="1">
    <location>
        <begin position="82"/>
        <end position="105"/>
    </location>
</feature>
<evidence type="ECO:0000256" key="1">
    <source>
        <dbReference type="SAM" id="MobiDB-lite"/>
    </source>
</evidence>
<name>A0AAN6M1R4_9PLEO</name>
<feature type="region of interest" description="Disordered" evidence="1">
    <location>
        <begin position="1"/>
        <end position="105"/>
    </location>
</feature>
<feature type="region of interest" description="Disordered" evidence="1">
    <location>
        <begin position="256"/>
        <end position="315"/>
    </location>
</feature>
<feature type="region of interest" description="Disordered" evidence="1">
    <location>
        <begin position="204"/>
        <end position="243"/>
    </location>
</feature>
<feature type="compositionally biased region" description="Basic and acidic residues" evidence="1">
    <location>
        <begin position="256"/>
        <end position="266"/>
    </location>
</feature>
<feature type="compositionally biased region" description="Basic and acidic residues" evidence="1">
    <location>
        <begin position="41"/>
        <end position="61"/>
    </location>
</feature>
<dbReference type="Proteomes" id="UP001280581">
    <property type="component" value="Unassembled WGS sequence"/>
</dbReference>
<sequence>MPNKAKKSAKRDARKRAEEAQNGAASKALQSAYAESVTDEETTRKDAKSETDEKESKKNADIDAFLRTVPIGPSNVVGPSNAGPSSGADTQHQSNRVAATKDSSCPNHTIYDEVMKGLEKMSEEEVDRLRNVLLEHANKEGFPIELPALPSRYTPYTSTQGTNGNTLSTALMGIPIQQPRAVLTPVTLTVGTFDGASMSGEIVDADEETPDGSTMSAGDGDNQGDKADVMGSQKMDPPAVTSNIPSIPVVLLHASDDKSSAKEHPFQGKTTLHHGNDNSDSSIVDTPSSSEPDVTKDDILGMKASPIKTDASPAIGGANRRKVSLKLPVNVSKPHLGNTCNPLQRSNITSVGTAEADPPSFEAEQQDLEYQHRHTFVGSASLDEFLENLEVTASYTTTRRNVIKAFGILACEEQLQARQSSISSEGWSYVTRVTHDDVLNRTDHLNEAHVKLGSITLGKFLTMIMFDEKAETDAIKVVDAFCIASHLDAEASLENRSKAKAFRSWLIKEKAAKDAA</sequence>
<protein>
    <submittedName>
        <fullName evidence="2">Uncharacterized protein</fullName>
    </submittedName>
</protein>
<dbReference type="EMBL" id="WVTA01000006">
    <property type="protein sequence ID" value="KAK3209469.1"/>
    <property type="molecule type" value="Genomic_DNA"/>
</dbReference>
<accession>A0AAN6M1R4</accession>
<evidence type="ECO:0000313" key="2">
    <source>
        <dbReference type="EMBL" id="KAK3209469.1"/>
    </source>
</evidence>
<feature type="compositionally biased region" description="Low complexity" evidence="1">
    <location>
        <begin position="279"/>
        <end position="290"/>
    </location>
</feature>
<feature type="compositionally biased region" description="Basic residues" evidence="1">
    <location>
        <begin position="1"/>
        <end position="14"/>
    </location>
</feature>
<comment type="caution">
    <text evidence="2">The sequence shown here is derived from an EMBL/GenBank/DDBJ whole genome shotgun (WGS) entry which is preliminary data.</text>
</comment>
<reference evidence="2 3" key="1">
    <citation type="submission" date="2021-02" db="EMBL/GenBank/DDBJ databases">
        <title>Genome assembly of Pseudopithomyces chartarum.</title>
        <authorList>
            <person name="Jauregui R."/>
            <person name="Singh J."/>
            <person name="Voisey C."/>
        </authorList>
    </citation>
    <scope>NUCLEOTIDE SEQUENCE [LARGE SCALE GENOMIC DNA]</scope>
    <source>
        <strain evidence="2 3">AGR01</strain>
    </source>
</reference>
<evidence type="ECO:0000313" key="3">
    <source>
        <dbReference type="Proteomes" id="UP001280581"/>
    </source>
</evidence>
<organism evidence="2 3">
    <name type="scientific">Pseudopithomyces chartarum</name>
    <dbReference type="NCBI Taxonomy" id="1892770"/>
    <lineage>
        <taxon>Eukaryota</taxon>
        <taxon>Fungi</taxon>
        <taxon>Dikarya</taxon>
        <taxon>Ascomycota</taxon>
        <taxon>Pezizomycotina</taxon>
        <taxon>Dothideomycetes</taxon>
        <taxon>Pleosporomycetidae</taxon>
        <taxon>Pleosporales</taxon>
        <taxon>Massarineae</taxon>
        <taxon>Didymosphaeriaceae</taxon>
        <taxon>Pseudopithomyces</taxon>
    </lineage>
</organism>
<gene>
    <name evidence="2" type="ORF">GRF29_69g1905781</name>
</gene>